<protein>
    <recommendedName>
        <fullName evidence="3">Catalase</fullName>
    </recommendedName>
</protein>
<dbReference type="GO" id="GO:0020037">
    <property type="term" value="F:heme binding"/>
    <property type="evidence" value="ECO:0007669"/>
    <property type="project" value="InterPro"/>
</dbReference>
<evidence type="ECO:0000313" key="1">
    <source>
        <dbReference type="EMBL" id="QPJ60723.1"/>
    </source>
</evidence>
<reference evidence="1 2" key="1">
    <citation type="submission" date="2020-02" db="EMBL/GenBank/DDBJ databases">
        <title>Genomic and physiological characterization of two novel Nitrospinaceae genera.</title>
        <authorList>
            <person name="Mueller A.J."/>
            <person name="Jung M.-Y."/>
            <person name="Strachan C.R."/>
            <person name="Herbold C.W."/>
            <person name="Kirkegaard R.H."/>
            <person name="Daims H."/>
        </authorList>
    </citation>
    <scope>NUCLEOTIDE SEQUENCE [LARGE SCALE GENOMIC DNA]</scope>
    <source>
        <strain evidence="1">EB</strain>
    </source>
</reference>
<dbReference type="KEGG" id="nli:G3M70_01985"/>
<dbReference type="Gene3D" id="2.40.180.10">
    <property type="entry name" value="Catalase core domain"/>
    <property type="match status" value="1"/>
</dbReference>
<dbReference type="PANTHER" id="PTHR36195">
    <property type="entry name" value="DOMAIN PROTEIN, PUTATIVE (AFU_ORTHOLOGUE AFUA_5G01990)-RELATED-RELATED"/>
    <property type="match status" value="1"/>
</dbReference>
<proteinExistence type="predicted"/>
<accession>A0A7T0FZB8</accession>
<dbReference type="InterPro" id="IPR020835">
    <property type="entry name" value="Catalase_sf"/>
</dbReference>
<sequence>MFNKTIKMFFSVFVGLAVIGLSSGWAAAELYSHKIKPTRHETVAAGEEENIKKIVEAQGVLQGLRYKDKKKLRNVHPKAHGCVNAVFIINKDIKKEYQVGLFSRPGVAYPNVKIRFSNATTVVNPDLDPATGANRSRGMAIQIPNVEKITRQKVIQVPNHKGTQDFLMINQPVFAIKNIEDYLEITNFQIEELKGNAVNPVKRFVTKGLPENSKLRGRERQIVGSIVKAKMESPFDAQYFSASPFLLGPDKVMKFSAKPKQCRKSPDYLREAMRNQFGLNTGKRVCFDFLLQVPTDQKDLGIEDATFEWIEDKSLIGEFPGKMKKGVPYEKVAEIVIPVQNFDKPAANTACEELEFNPWHSLEAHQPLGGINRLRNPVYLESARGRK</sequence>
<evidence type="ECO:0000313" key="2">
    <source>
        <dbReference type="Proteomes" id="UP000594688"/>
    </source>
</evidence>
<gene>
    <name evidence="1" type="ORF">G3M70_01985</name>
</gene>
<dbReference type="Proteomes" id="UP000594688">
    <property type="component" value="Chromosome"/>
</dbReference>
<name>A0A7T0FZB8_9BACT</name>
<evidence type="ECO:0008006" key="3">
    <source>
        <dbReference type="Google" id="ProtNLM"/>
    </source>
</evidence>
<dbReference type="AlphaFoldDB" id="A0A7T0FZB8"/>
<dbReference type="EMBL" id="CP048685">
    <property type="protein sequence ID" value="QPJ60723.1"/>
    <property type="molecule type" value="Genomic_DNA"/>
</dbReference>
<dbReference type="SUPFAM" id="SSF56634">
    <property type="entry name" value="Heme-dependent catalase-like"/>
    <property type="match status" value="1"/>
</dbReference>
<dbReference type="PANTHER" id="PTHR36195:SF4">
    <property type="entry name" value="DOMAIN PROTEIN, PUTATIVE (AFU_ORTHOLOGUE AFUA_5G01990)-RELATED"/>
    <property type="match status" value="1"/>
</dbReference>
<organism evidence="1 2">
    <name type="scientific">Candidatus Nitronauta litoralis</name>
    <dbReference type="NCBI Taxonomy" id="2705533"/>
    <lineage>
        <taxon>Bacteria</taxon>
        <taxon>Pseudomonadati</taxon>
        <taxon>Nitrospinota/Tectimicrobiota group</taxon>
        <taxon>Nitrospinota</taxon>
        <taxon>Nitrospinia</taxon>
        <taxon>Nitrospinales</taxon>
        <taxon>Nitrospinaceae</taxon>
        <taxon>Candidatus Nitronauta</taxon>
    </lineage>
</organism>